<dbReference type="NCBIfam" id="TIGR00426">
    <property type="entry name" value="competence protein ComEA helix-hairpin-helix repeat region"/>
    <property type="match status" value="1"/>
</dbReference>
<dbReference type="InterPro" id="IPR003583">
    <property type="entry name" value="Hlx-hairpin-Hlx_DNA-bd_motif"/>
</dbReference>
<evidence type="ECO:0000313" key="3">
    <source>
        <dbReference type="EMBL" id="POH37437.1"/>
    </source>
</evidence>
<evidence type="ECO:0000259" key="2">
    <source>
        <dbReference type="SMART" id="SM00278"/>
    </source>
</evidence>
<dbReference type="GO" id="GO:0006281">
    <property type="term" value="P:DNA repair"/>
    <property type="evidence" value="ECO:0007669"/>
    <property type="project" value="InterPro"/>
</dbReference>
<proteinExistence type="predicted"/>
<keyword evidence="1" id="KW-1133">Transmembrane helix</keyword>
<feature type="domain" description="Helix-hairpin-helix DNA-binding motif class 1" evidence="2">
    <location>
        <begin position="186"/>
        <end position="205"/>
    </location>
</feature>
<dbReference type="Pfam" id="PF12836">
    <property type="entry name" value="HHH_3"/>
    <property type="match status" value="1"/>
</dbReference>
<name>A0A2P4R846_9LACO</name>
<dbReference type="Gene3D" id="3.10.560.10">
    <property type="entry name" value="Outer membrane lipoprotein wza domain like"/>
    <property type="match status" value="1"/>
</dbReference>
<feature type="transmembrane region" description="Helical" evidence="1">
    <location>
        <begin position="47"/>
        <end position="64"/>
    </location>
</feature>
<sequence>MQLITLKKPSNKKEILMILSLKSLFFVVLFEVIIMEEFYEQIKQNRMLLSILGVVLLLLGGYYLTHQQRTPIKNEIKTEQVKPPVKKTREKAKLTSSKLLVVDIQGAVKKPGVYRLKDGAIIQTAIQMAGGLDTNADVKQLNQAKKIADQMQIYVPLKGETSGSAPSSDKNQNDGKVVNINTASVDDFKNVTGIGPKKAAKIIAFREKNGNFKDLHDLTKVSGIGEKSLDSLKDQLTV</sequence>
<dbReference type="Gene3D" id="1.10.150.310">
    <property type="entry name" value="Tex RuvX-like domain-like"/>
    <property type="match status" value="1"/>
</dbReference>
<evidence type="ECO:0000256" key="1">
    <source>
        <dbReference type="SAM" id="Phobius"/>
    </source>
</evidence>
<dbReference type="GO" id="GO:0003677">
    <property type="term" value="F:DNA binding"/>
    <property type="evidence" value="ECO:0007669"/>
    <property type="project" value="InterPro"/>
</dbReference>
<organism evidence="3">
    <name type="scientific">Companilactobacillus formosensis</name>
    <dbReference type="NCBI Taxonomy" id="1617889"/>
    <lineage>
        <taxon>Bacteria</taxon>
        <taxon>Bacillati</taxon>
        <taxon>Bacillota</taxon>
        <taxon>Bacilli</taxon>
        <taxon>Lactobacillales</taxon>
        <taxon>Lactobacillaceae</taxon>
        <taxon>Companilactobacillus</taxon>
    </lineage>
</organism>
<dbReference type="SMART" id="SM00278">
    <property type="entry name" value="HhH1"/>
    <property type="match status" value="2"/>
</dbReference>
<dbReference type="InterPro" id="IPR004509">
    <property type="entry name" value="Competence_ComEA_HhH"/>
</dbReference>
<dbReference type="Pfam" id="PF10531">
    <property type="entry name" value="SLBB"/>
    <property type="match status" value="1"/>
</dbReference>
<keyword evidence="1" id="KW-0812">Transmembrane</keyword>
<feature type="transmembrane region" description="Helical" evidence="1">
    <location>
        <begin position="15"/>
        <end position="35"/>
    </location>
</feature>
<protein>
    <submittedName>
        <fullName evidence="3">Competence protein CelA</fullName>
    </submittedName>
</protein>
<gene>
    <name evidence="3" type="ORF">C2R26_03000</name>
</gene>
<accession>A0A2P4R846</accession>
<dbReference type="InterPro" id="IPR019554">
    <property type="entry name" value="Soluble_ligand-bd"/>
</dbReference>
<reference evidence="3" key="1">
    <citation type="submission" date="2018-01" db="EMBL/GenBank/DDBJ databases">
        <title>Genome sequnecing of Lactobacillus formosensis KACC 18721.</title>
        <authorList>
            <person name="Kim S.-J."/>
            <person name="Heo J."/>
        </authorList>
    </citation>
    <scope>NUCLEOTIDE SEQUENCE</scope>
    <source>
        <strain evidence="3">KACC 18721</strain>
    </source>
</reference>
<dbReference type="GO" id="GO:0015628">
    <property type="term" value="P:protein secretion by the type II secretion system"/>
    <property type="evidence" value="ECO:0007669"/>
    <property type="project" value="TreeGrafter"/>
</dbReference>
<dbReference type="InterPro" id="IPR010994">
    <property type="entry name" value="RuvA_2-like"/>
</dbReference>
<keyword evidence="1" id="KW-0472">Membrane</keyword>
<dbReference type="SUPFAM" id="SSF47781">
    <property type="entry name" value="RuvA domain 2-like"/>
    <property type="match status" value="1"/>
</dbReference>
<dbReference type="EMBL" id="PPWZ01000019">
    <property type="protein sequence ID" value="POH37437.1"/>
    <property type="molecule type" value="Genomic_DNA"/>
</dbReference>
<dbReference type="PANTHER" id="PTHR21180:SF32">
    <property type="entry name" value="ENDONUCLEASE_EXONUCLEASE_PHOSPHATASE FAMILY DOMAIN-CONTAINING PROTEIN 1"/>
    <property type="match status" value="1"/>
</dbReference>
<dbReference type="GO" id="GO:0015627">
    <property type="term" value="C:type II protein secretion system complex"/>
    <property type="evidence" value="ECO:0007669"/>
    <property type="project" value="TreeGrafter"/>
</dbReference>
<dbReference type="InterPro" id="IPR051675">
    <property type="entry name" value="Endo/Exo/Phosphatase_dom_1"/>
</dbReference>
<feature type="domain" description="Helix-hairpin-helix DNA-binding motif class 1" evidence="2">
    <location>
        <begin position="216"/>
        <end position="235"/>
    </location>
</feature>
<dbReference type="PANTHER" id="PTHR21180">
    <property type="entry name" value="ENDONUCLEASE/EXONUCLEASE/PHOSPHATASE FAMILY DOMAIN-CONTAINING PROTEIN 1"/>
    <property type="match status" value="1"/>
</dbReference>
<dbReference type="AlphaFoldDB" id="A0A2P4R846"/>
<comment type="caution">
    <text evidence="3">The sequence shown here is derived from an EMBL/GenBank/DDBJ whole genome shotgun (WGS) entry which is preliminary data.</text>
</comment>